<keyword evidence="2" id="KW-0238">DNA-binding</keyword>
<evidence type="ECO:0000256" key="1">
    <source>
        <dbReference type="ARBA" id="ARBA00008857"/>
    </source>
</evidence>
<evidence type="ECO:0000256" key="2">
    <source>
        <dbReference type="ARBA" id="ARBA00023125"/>
    </source>
</evidence>
<keyword evidence="7" id="KW-1185">Reference proteome</keyword>
<dbReference type="SUPFAM" id="SSF56349">
    <property type="entry name" value="DNA breaking-rejoining enzymes"/>
    <property type="match status" value="1"/>
</dbReference>
<evidence type="ECO:0000259" key="5">
    <source>
        <dbReference type="PROSITE" id="PS51898"/>
    </source>
</evidence>
<accession>A0ABP5USL4</accession>
<comment type="similarity">
    <text evidence="1">Belongs to the 'phage' integrase family.</text>
</comment>
<name>A0ABP5USL4_9ACTN</name>
<dbReference type="InterPro" id="IPR002104">
    <property type="entry name" value="Integrase_catalytic"/>
</dbReference>
<evidence type="ECO:0000256" key="3">
    <source>
        <dbReference type="ARBA" id="ARBA00023172"/>
    </source>
</evidence>
<evidence type="ECO:0000313" key="7">
    <source>
        <dbReference type="Proteomes" id="UP001500058"/>
    </source>
</evidence>
<dbReference type="PANTHER" id="PTHR30349">
    <property type="entry name" value="PHAGE INTEGRASE-RELATED"/>
    <property type="match status" value="1"/>
</dbReference>
<dbReference type="PANTHER" id="PTHR30349:SF64">
    <property type="entry name" value="PROPHAGE INTEGRASE INTD-RELATED"/>
    <property type="match status" value="1"/>
</dbReference>
<dbReference type="PROSITE" id="PS51898">
    <property type="entry name" value="TYR_RECOMBINASE"/>
    <property type="match status" value="1"/>
</dbReference>
<dbReference type="Gene3D" id="1.10.150.130">
    <property type="match status" value="1"/>
</dbReference>
<dbReference type="RefSeq" id="WP_344629349.1">
    <property type="nucleotide sequence ID" value="NZ_BAAATJ010000002.1"/>
</dbReference>
<dbReference type="EMBL" id="BAAATJ010000002">
    <property type="protein sequence ID" value="GAA2387018.1"/>
    <property type="molecule type" value="Genomic_DNA"/>
</dbReference>
<gene>
    <name evidence="6" type="ORF">GCM10010420_07440</name>
</gene>
<dbReference type="CDD" id="cd01189">
    <property type="entry name" value="INT_ICEBs1_C_like"/>
    <property type="match status" value="1"/>
</dbReference>
<protein>
    <recommendedName>
        <fullName evidence="5">Tyr recombinase domain-containing protein</fullName>
    </recommendedName>
</protein>
<dbReference type="InterPro" id="IPR013762">
    <property type="entry name" value="Integrase-like_cat_sf"/>
</dbReference>
<dbReference type="InterPro" id="IPR010998">
    <property type="entry name" value="Integrase_recombinase_N"/>
</dbReference>
<sequence>MARVWIEDRANHADYQAAMEKWQAAKREGAKRQPPGRWRVRWYGPDGKPKAKTYGKLPQAEAEKNALLNRLDRGSYRDPQSGKAAFSTVAEEWHGSLRKQSRRTRADYRECLDSYVLPKWRDWQVGAIRWEDVSEWVDELCNKPGISGRMLGPARVVKVYRVFSAVMKRAVQTGRIAANPAHDHDLPRKDDDDDHVYLSHEQLEALANAAGDYRLLVLVLGYCGIRWGEATAIKAGRVQLDKRRIRIVQAYSDVKGKLAAGPVKNHEKRSVPLPRSFAAELAALVRGKGPNDLLFTAPNGGPLRYGNFRSRVFDKAVKAAGLDGLGVTPHKLRHTAATLAIAAGADVKVVQLMLGHKDAAMTLNVYGHLWPDRLDEVADALDMRRERVLLRARFAGALRREVIRRGGTVPSARKPMDASLAA</sequence>
<evidence type="ECO:0000256" key="4">
    <source>
        <dbReference type="SAM" id="MobiDB-lite"/>
    </source>
</evidence>
<evidence type="ECO:0000313" key="6">
    <source>
        <dbReference type="EMBL" id="GAA2387018.1"/>
    </source>
</evidence>
<dbReference type="InterPro" id="IPR050090">
    <property type="entry name" value="Tyrosine_recombinase_XerCD"/>
</dbReference>
<dbReference type="Gene3D" id="1.10.443.10">
    <property type="entry name" value="Intergrase catalytic core"/>
    <property type="match status" value="1"/>
</dbReference>
<proteinExistence type="inferred from homology"/>
<dbReference type="Proteomes" id="UP001500058">
    <property type="component" value="Unassembled WGS sequence"/>
</dbReference>
<feature type="region of interest" description="Disordered" evidence="4">
    <location>
        <begin position="26"/>
        <end position="53"/>
    </location>
</feature>
<comment type="caution">
    <text evidence="6">The sequence shown here is derived from an EMBL/GenBank/DDBJ whole genome shotgun (WGS) entry which is preliminary data.</text>
</comment>
<organism evidence="6 7">
    <name type="scientific">Streptomyces glaucosporus</name>
    <dbReference type="NCBI Taxonomy" id="284044"/>
    <lineage>
        <taxon>Bacteria</taxon>
        <taxon>Bacillati</taxon>
        <taxon>Actinomycetota</taxon>
        <taxon>Actinomycetes</taxon>
        <taxon>Kitasatosporales</taxon>
        <taxon>Streptomycetaceae</taxon>
        <taxon>Streptomyces</taxon>
    </lineage>
</organism>
<reference evidence="7" key="1">
    <citation type="journal article" date="2019" name="Int. J. Syst. Evol. Microbiol.">
        <title>The Global Catalogue of Microorganisms (GCM) 10K type strain sequencing project: providing services to taxonomists for standard genome sequencing and annotation.</title>
        <authorList>
            <consortium name="The Broad Institute Genomics Platform"/>
            <consortium name="The Broad Institute Genome Sequencing Center for Infectious Disease"/>
            <person name="Wu L."/>
            <person name="Ma J."/>
        </authorList>
    </citation>
    <scope>NUCLEOTIDE SEQUENCE [LARGE SCALE GENOMIC DNA]</scope>
    <source>
        <strain evidence="7">JCM 6921</strain>
    </source>
</reference>
<keyword evidence="3" id="KW-0233">DNA recombination</keyword>
<dbReference type="Pfam" id="PF00589">
    <property type="entry name" value="Phage_integrase"/>
    <property type="match status" value="1"/>
</dbReference>
<dbReference type="InterPro" id="IPR011010">
    <property type="entry name" value="DNA_brk_join_enz"/>
</dbReference>
<feature type="domain" description="Tyr recombinase" evidence="5">
    <location>
        <begin position="193"/>
        <end position="379"/>
    </location>
</feature>